<dbReference type="RefSeq" id="WP_128271078.1">
    <property type="nucleotide sequence ID" value="NZ_SAUW01000052.1"/>
</dbReference>
<feature type="transmembrane region" description="Helical" evidence="9">
    <location>
        <begin position="215"/>
        <end position="237"/>
    </location>
</feature>
<feature type="transmembrane region" description="Helical" evidence="9">
    <location>
        <begin position="69"/>
        <end position="92"/>
    </location>
</feature>
<evidence type="ECO:0000256" key="6">
    <source>
        <dbReference type="ARBA" id="ARBA00022989"/>
    </source>
</evidence>
<feature type="transmembrane region" description="Helical" evidence="9">
    <location>
        <begin position="187"/>
        <end position="203"/>
    </location>
</feature>
<evidence type="ECO:0000256" key="4">
    <source>
        <dbReference type="ARBA" id="ARBA00022519"/>
    </source>
</evidence>
<name>A0A443IJH9_9RHOB</name>
<keyword evidence="4" id="KW-0997">Cell inner membrane</keyword>
<evidence type="ECO:0000256" key="5">
    <source>
        <dbReference type="ARBA" id="ARBA00022692"/>
    </source>
</evidence>
<dbReference type="EMBL" id="SAUW01000052">
    <property type="protein sequence ID" value="RWR04466.1"/>
    <property type="molecule type" value="Genomic_DNA"/>
</dbReference>
<reference evidence="10 11" key="2">
    <citation type="submission" date="2019-01" db="EMBL/GenBank/DDBJ databases">
        <authorList>
            <person name="Li Y."/>
        </authorList>
    </citation>
    <scope>NUCLEOTIDE SEQUENCE [LARGE SCALE GENOMIC DNA]</scope>
    <source>
        <strain evidence="10 11">2D-5</strain>
    </source>
</reference>
<evidence type="ECO:0000256" key="3">
    <source>
        <dbReference type="ARBA" id="ARBA00022475"/>
    </source>
</evidence>
<evidence type="ECO:0000256" key="8">
    <source>
        <dbReference type="ARBA" id="ARBA00035655"/>
    </source>
</evidence>
<accession>A0A443IJH9</accession>
<keyword evidence="7 9" id="KW-0472">Membrane</keyword>
<comment type="caution">
    <text evidence="10">The sequence shown here is derived from an EMBL/GenBank/DDBJ whole genome shotgun (WGS) entry which is preliminary data.</text>
</comment>
<keyword evidence="11" id="KW-1185">Reference proteome</keyword>
<dbReference type="Proteomes" id="UP000285710">
    <property type="component" value="Unassembled WGS sequence"/>
</dbReference>
<feature type="transmembrane region" description="Helical" evidence="9">
    <location>
        <begin position="316"/>
        <end position="334"/>
    </location>
</feature>
<evidence type="ECO:0000313" key="11">
    <source>
        <dbReference type="Proteomes" id="UP000285710"/>
    </source>
</evidence>
<keyword evidence="6 9" id="KW-1133">Transmembrane helix</keyword>
<dbReference type="Pfam" id="PF04143">
    <property type="entry name" value="Sulf_transp"/>
    <property type="match status" value="1"/>
</dbReference>
<comment type="similarity">
    <text evidence="8">Belongs to the TsuA/YedE (TC 9.B.102) family.</text>
</comment>
<evidence type="ECO:0000256" key="7">
    <source>
        <dbReference type="ARBA" id="ARBA00023136"/>
    </source>
</evidence>
<dbReference type="PANTHER" id="PTHR30574:SF1">
    <property type="entry name" value="SULPHUR TRANSPORT DOMAIN-CONTAINING PROTEIN"/>
    <property type="match status" value="1"/>
</dbReference>
<proteinExistence type="inferred from homology"/>
<evidence type="ECO:0000256" key="9">
    <source>
        <dbReference type="SAM" id="Phobius"/>
    </source>
</evidence>
<dbReference type="InterPro" id="IPR007272">
    <property type="entry name" value="Sulf_transp_TsuA/YedE"/>
</dbReference>
<comment type="subcellular location">
    <subcellularLocation>
        <location evidence="1">Cell inner membrane</location>
        <topology evidence="1">Multi-pass membrane protein</topology>
    </subcellularLocation>
</comment>
<evidence type="ECO:0000256" key="1">
    <source>
        <dbReference type="ARBA" id="ARBA00004429"/>
    </source>
</evidence>
<evidence type="ECO:0000256" key="2">
    <source>
        <dbReference type="ARBA" id="ARBA00022448"/>
    </source>
</evidence>
<feature type="transmembrane region" description="Helical" evidence="9">
    <location>
        <begin position="32"/>
        <end position="48"/>
    </location>
</feature>
<evidence type="ECO:0000313" key="10">
    <source>
        <dbReference type="EMBL" id="RWR04466.1"/>
    </source>
</evidence>
<keyword evidence="2" id="KW-0813">Transport</keyword>
<keyword evidence="3" id="KW-1003">Cell membrane</keyword>
<dbReference type="GO" id="GO:0005886">
    <property type="term" value="C:plasma membrane"/>
    <property type="evidence" value="ECO:0007669"/>
    <property type="project" value="UniProtKB-SubCell"/>
</dbReference>
<feature type="transmembrane region" description="Helical" evidence="9">
    <location>
        <begin position="286"/>
        <end position="304"/>
    </location>
</feature>
<organism evidence="10 11">
    <name type="scientific">Paenirhodobacter populi</name>
    <dbReference type="NCBI Taxonomy" id="2306993"/>
    <lineage>
        <taxon>Bacteria</taxon>
        <taxon>Pseudomonadati</taxon>
        <taxon>Pseudomonadota</taxon>
        <taxon>Alphaproteobacteria</taxon>
        <taxon>Rhodobacterales</taxon>
        <taxon>Rhodobacter group</taxon>
        <taxon>Paenirhodobacter</taxon>
    </lineage>
</organism>
<reference evidence="10 11" key="1">
    <citation type="submission" date="2019-01" db="EMBL/GenBank/DDBJ databases">
        <title>Sinorhodobacter populi sp. nov. isolated from the symptomatic bark tissue of Populus euramericana canker.</title>
        <authorList>
            <person name="Xu G."/>
        </authorList>
    </citation>
    <scope>NUCLEOTIDE SEQUENCE [LARGE SCALE GENOMIC DNA]</scope>
    <source>
        <strain evidence="10 11">2D-5</strain>
    </source>
</reference>
<dbReference type="AlphaFoldDB" id="A0A443IJH9"/>
<keyword evidence="5 9" id="KW-0812">Transmembrane</keyword>
<dbReference type="PANTHER" id="PTHR30574">
    <property type="entry name" value="INNER MEMBRANE PROTEIN YEDE"/>
    <property type="match status" value="1"/>
</dbReference>
<feature type="transmembrane region" description="Helical" evidence="9">
    <location>
        <begin position="146"/>
        <end position="167"/>
    </location>
</feature>
<sequence>MTFNRILPAAVFLGALIVLFLALPARDPLGRPLPVALALGAAFGIVLQRSRFCFWCNAADWFRDRNPSGLIAILAALAAGAVGHWVIAGAWLPDPSTGRLPPDAHIGPVSLTLAAGAFVFGLGMAVSRSCISAHFYRLGEGAYGSVIALAGAAVGFVLGFLSWNWLWLNDVISARVIWLPTFLGHDGALVLTLTLIGALWLILRQRGAGASTPAGRWPGVLGGVLIGFIATLAWFRIGPLGVTAELGSLSRTAAVDLGLLPDTLLGLDGLRGCATVVKEALLSRNGVFVLGLVLGAAAAAHAAGDWKPAFPAVRDVPRLFLGGVMLGWGAMVALGCTVGVILSGIMVGALSGWVFAVACLAGAWTGWRLRAVRQSV</sequence>
<gene>
    <name evidence="10" type="ORF">D2T33_21050</name>
</gene>
<feature type="transmembrane region" description="Helical" evidence="9">
    <location>
        <begin position="340"/>
        <end position="364"/>
    </location>
</feature>
<feature type="transmembrane region" description="Helical" evidence="9">
    <location>
        <begin position="104"/>
        <end position="126"/>
    </location>
</feature>
<protein>
    <submittedName>
        <fullName evidence="10">YeeE/YedE family protein</fullName>
    </submittedName>
</protein>